<evidence type="ECO:0000256" key="1">
    <source>
        <dbReference type="ARBA" id="ARBA00001935"/>
    </source>
</evidence>
<sequence>MQGARERRVLLLLLTCWSVSLLISLRLQPGSAQRPDDTWTQMIRWENNGRVYSLLHSGSEYLPAGHHPARSSPRVWLGGASGRHPPRRQLQRPAANHGRRQAPAQTGRVASETVRGQTRHPFGFGQVPDNWRQGQFGDPSNTHRYVPPTVRQETRSRQHQPGASPFADTPYAQPPYQRYPLAHQPSYPSAYDPGYEQGSPRAFDALDEGVPYRRVPTSHLPEGRGYALMPRTRYDEYRENAYPYRPQGQYPGQERYHTPQQPPAFDGLDRRYMHSLYDESRGQPLLAADTQPALSPSSINPGLQSPGPSSDLGHLVPRVSSDRAGAGIYPFSRNVPVDPYASSHYSEPNGPTTGLDQHAQRRVDPSGGTEQLRRHIPLPRMALGSVYRPDQNGRGLPDLVPDPHYVQASTYVQRSHLYSLRCAAEEKCLASSAYASDVTDYDIRVLLRFPQRVKNQGIADFLPNRPRHSWEWHSCHQHYHSMDEFSHYDLLDAATGRKVAEGHKASFCLEDTTCDFGHLKRYACTAHTQGLSPGCYDTYNADIDCQWIDITDVQPGKFILKLQVNPNYLIQESDFTNNVIRCNIHYTGRYVATTNCKITQS</sequence>
<feature type="region of interest" description="Disordered" evidence="13">
    <location>
        <begin position="248"/>
        <end position="267"/>
    </location>
</feature>
<gene>
    <name evidence="15" type="ORF">chiPu_0006311</name>
</gene>
<protein>
    <recommendedName>
        <fullName evidence="11">protein-lysine 6-oxidase</fullName>
        <ecNumber evidence="11">1.4.3.13</ecNumber>
    </recommendedName>
</protein>
<dbReference type="Proteomes" id="UP000287033">
    <property type="component" value="Unassembled WGS sequence"/>
</dbReference>
<dbReference type="PANTHER" id="PTHR45817">
    <property type="entry name" value="LYSYL OXIDASE-LIKE-RELATED"/>
    <property type="match status" value="1"/>
</dbReference>
<keyword evidence="9" id="KW-0186">Copper</keyword>
<evidence type="ECO:0000256" key="2">
    <source>
        <dbReference type="ARBA" id="ARBA00004239"/>
    </source>
</evidence>
<comment type="similarity">
    <text evidence="3">Belongs to the lysyl oxidase family.</text>
</comment>
<dbReference type="EC" id="1.4.3.13" evidence="11"/>
<feature type="region of interest" description="Disordered" evidence="13">
    <location>
        <begin position="65"/>
        <end position="172"/>
    </location>
</feature>
<evidence type="ECO:0000256" key="4">
    <source>
        <dbReference type="ARBA" id="ARBA00022477"/>
    </source>
</evidence>
<keyword evidence="6" id="KW-0479">Metal-binding</keyword>
<feature type="compositionally biased region" description="Polar residues" evidence="13">
    <location>
        <begin position="292"/>
        <end position="308"/>
    </location>
</feature>
<accession>A0A401SBW0</accession>
<evidence type="ECO:0000256" key="8">
    <source>
        <dbReference type="ARBA" id="ARBA00023002"/>
    </source>
</evidence>
<evidence type="ECO:0000256" key="11">
    <source>
        <dbReference type="ARBA" id="ARBA00038869"/>
    </source>
</evidence>
<keyword evidence="10" id="KW-1015">Disulfide bond</keyword>
<dbReference type="STRING" id="137246.A0A401SBW0"/>
<dbReference type="Pfam" id="PF01186">
    <property type="entry name" value="Lysyl_oxidase"/>
    <property type="match status" value="1"/>
</dbReference>
<comment type="cofactor">
    <cofactor evidence="1">
        <name>Cu cation</name>
        <dbReference type="ChEBI" id="CHEBI:23378"/>
    </cofactor>
</comment>
<feature type="signal peptide" evidence="14">
    <location>
        <begin position="1"/>
        <end position="32"/>
    </location>
</feature>
<keyword evidence="8" id="KW-0560">Oxidoreductase</keyword>
<dbReference type="GO" id="GO:0004720">
    <property type="term" value="F:protein-lysine 6-oxidase activity"/>
    <property type="evidence" value="ECO:0007669"/>
    <property type="project" value="UniProtKB-EC"/>
</dbReference>
<keyword evidence="5" id="KW-0964">Secreted</keyword>
<keyword evidence="14" id="KW-0732">Signal</keyword>
<evidence type="ECO:0000313" key="16">
    <source>
        <dbReference type="Proteomes" id="UP000287033"/>
    </source>
</evidence>
<keyword evidence="16" id="KW-1185">Reference proteome</keyword>
<dbReference type="PROSITE" id="PS00926">
    <property type="entry name" value="LYSYL_OXIDASE"/>
    <property type="match status" value="1"/>
</dbReference>
<feature type="region of interest" description="Disordered" evidence="13">
    <location>
        <begin position="291"/>
        <end position="317"/>
    </location>
</feature>
<dbReference type="InterPro" id="IPR001695">
    <property type="entry name" value="Lysyl_oxidase"/>
</dbReference>
<evidence type="ECO:0000256" key="14">
    <source>
        <dbReference type="SAM" id="SignalP"/>
    </source>
</evidence>
<comment type="catalytic activity">
    <reaction evidence="12">
        <text>L-lysyl-[protein] + O2 + H2O = (S)-2-amino-6-oxohexanoyl-[protein] + H2O2 + NH4(+)</text>
        <dbReference type="Rhea" id="RHEA:24544"/>
        <dbReference type="Rhea" id="RHEA-COMP:9752"/>
        <dbReference type="Rhea" id="RHEA-COMP:12448"/>
        <dbReference type="ChEBI" id="CHEBI:15377"/>
        <dbReference type="ChEBI" id="CHEBI:15379"/>
        <dbReference type="ChEBI" id="CHEBI:16240"/>
        <dbReference type="ChEBI" id="CHEBI:28938"/>
        <dbReference type="ChEBI" id="CHEBI:29969"/>
        <dbReference type="ChEBI" id="CHEBI:131803"/>
        <dbReference type="EC" id="1.4.3.13"/>
    </reaction>
</comment>
<dbReference type="InterPro" id="IPR019828">
    <property type="entry name" value="Lysyl_oxidase_CS"/>
</dbReference>
<feature type="region of interest" description="Disordered" evidence="13">
    <location>
        <begin position="340"/>
        <end position="372"/>
    </location>
</feature>
<evidence type="ECO:0000256" key="5">
    <source>
        <dbReference type="ARBA" id="ARBA00022525"/>
    </source>
</evidence>
<dbReference type="PANTHER" id="PTHR45817:SF8">
    <property type="entry name" value="LYSYL OXIDASE HOMOLOG 1"/>
    <property type="match status" value="1"/>
</dbReference>
<dbReference type="GO" id="GO:0030199">
    <property type="term" value="P:collagen fibril organization"/>
    <property type="evidence" value="ECO:0007669"/>
    <property type="project" value="TreeGrafter"/>
</dbReference>
<comment type="subcellular location">
    <subcellularLocation>
        <location evidence="2">Secreted</location>
        <location evidence="2">Extracellular space</location>
    </subcellularLocation>
</comment>
<dbReference type="EMBL" id="BEZZ01000181">
    <property type="protein sequence ID" value="GCC27885.1"/>
    <property type="molecule type" value="Genomic_DNA"/>
</dbReference>
<dbReference type="AlphaFoldDB" id="A0A401SBW0"/>
<evidence type="ECO:0000256" key="7">
    <source>
        <dbReference type="ARBA" id="ARBA00022772"/>
    </source>
</evidence>
<keyword evidence="7" id="KW-0801">TPQ</keyword>
<evidence type="ECO:0000256" key="3">
    <source>
        <dbReference type="ARBA" id="ARBA00007492"/>
    </source>
</evidence>
<dbReference type="GO" id="GO:0005615">
    <property type="term" value="C:extracellular space"/>
    <property type="evidence" value="ECO:0007669"/>
    <property type="project" value="TreeGrafter"/>
</dbReference>
<evidence type="ECO:0000256" key="6">
    <source>
        <dbReference type="ARBA" id="ARBA00022723"/>
    </source>
</evidence>
<dbReference type="OMA" id="SATPWRQ"/>
<dbReference type="InterPro" id="IPR050912">
    <property type="entry name" value="LOX-like_protein"/>
</dbReference>
<feature type="chain" id="PRO_5019393012" description="protein-lysine 6-oxidase" evidence="14">
    <location>
        <begin position="33"/>
        <end position="601"/>
    </location>
</feature>
<dbReference type="PRINTS" id="PR00074">
    <property type="entry name" value="LYSYLOXIDASE"/>
</dbReference>
<evidence type="ECO:0000256" key="10">
    <source>
        <dbReference type="ARBA" id="ARBA00023157"/>
    </source>
</evidence>
<proteinExistence type="inferred from homology"/>
<feature type="compositionally biased region" description="Polar residues" evidence="13">
    <location>
        <begin position="343"/>
        <end position="355"/>
    </location>
</feature>
<evidence type="ECO:0000256" key="13">
    <source>
        <dbReference type="SAM" id="MobiDB-lite"/>
    </source>
</evidence>
<dbReference type="OrthoDB" id="547291at2759"/>
<reference evidence="15 16" key="1">
    <citation type="journal article" date="2018" name="Nat. Ecol. Evol.">
        <title>Shark genomes provide insights into elasmobranch evolution and the origin of vertebrates.</title>
        <authorList>
            <person name="Hara Y"/>
            <person name="Yamaguchi K"/>
            <person name="Onimaru K"/>
            <person name="Kadota M"/>
            <person name="Koyanagi M"/>
            <person name="Keeley SD"/>
            <person name="Tatsumi K"/>
            <person name="Tanaka K"/>
            <person name="Motone F"/>
            <person name="Kageyama Y"/>
            <person name="Nozu R"/>
            <person name="Adachi N"/>
            <person name="Nishimura O"/>
            <person name="Nakagawa R"/>
            <person name="Tanegashima C"/>
            <person name="Kiyatake I"/>
            <person name="Matsumoto R"/>
            <person name="Murakumo K"/>
            <person name="Nishida K"/>
            <person name="Terakita A"/>
            <person name="Kuratani S"/>
            <person name="Sato K"/>
            <person name="Hyodo S Kuraku.S."/>
        </authorList>
    </citation>
    <scope>NUCLEOTIDE SEQUENCE [LARGE SCALE GENOMIC DNA]</scope>
</reference>
<evidence type="ECO:0000256" key="9">
    <source>
        <dbReference type="ARBA" id="ARBA00023008"/>
    </source>
</evidence>
<keyword evidence="4" id="KW-0886">LTQ</keyword>
<evidence type="ECO:0000313" key="15">
    <source>
        <dbReference type="EMBL" id="GCC27885.1"/>
    </source>
</evidence>
<name>A0A401SBW0_CHIPU</name>
<dbReference type="GO" id="GO:0005507">
    <property type="term" value="F:copper ion binding"/>
    <property type="evidence" value="ECO:0007669"/>
    <property type="project" value="InterPro"/>
</dbReference>
<organism evidence="15 16">
    <name type="scientific">Chiloscyllium punctatum</name>
    <name type="common">Brownbanded bambooshark</name>
    <name type="synonym">Hemiscyllium punctatum</name>
    <dbReference type="NCBI Taxonomy" id="137246"/>
    <lineage>
        <taxon>Eukaryota</taxon>
        <taxon>Metazoa</taxon>
        <taxon>Chordata</taxon>
        <taxon>Craniata</taxon>
        <taxon>Vertebrata</taxon>
        <taxon>Chondrichthyes</taxon>
        <taxon>Elasmobranchii</taxon>
        <taxon>Galeomorphii</taxon>
        <taxon>Galeoidea</taxon>
        <taxon>Orectolobiformes</taxon>
        <taxon>Hemiscylliidae</taxon>
        <taxon>Chiloscyllium</taxon>
    </lineage>
</organism>
<evidence type="ECO:0000256" key="12">
    <source>
        <dbReference type="ARBA" id="ARBA00047861"/>
    </source>
</evidence>
<comment type="caution">
    <text evidence="15">The sequence shown here is derived from an EMBL/GenBank/DDBJ whole genome shotgun (WGS) entry which is preliminary data.</text>
</comment>